<evidence type="ECO:0000313" key="1">
    <source>
        <dbReference type="EMBL" id="EGD82122.1"/>
    </source>
</evidence>
<protein>
    <submittedName>
        <fullName evidence="1">Uncharacterized protein</fullName>
    </submittedName>
</protein>
<organism evidence="2">
    <name type="scientific">Salpingoeca rosetta (strain ATCC 50818 / BSB-021)</name>
    <dbReference type="NCBI Taxonomy" id="946362"/>
    <lineage>
        <taxon>Eukaryota</taxon>
        <taxon>Choanoflagellata</taxon>
        <taxon>Craspedida</taxon>
        <taxon>Salpingoecidae</taxon>
        <taxon>Salpingoeca</taxon>
    </lineage>
</organism>
<sequence length="138" mass="15549">MVVASTAKPVQREERLPSMMMTMKEREDRTLSPSVDTTLRHLETTLKEHRVLFATGQLRPRTISSTMIDLSSIQRMMNAFGCNSNGVEERNRGNQHPSKAAHLNQTRHVLPSSRAHNRTPHAHACDALVATNNPAKHY</sequence>
<gene>
    <name evidence="1" type="ORF">PTSG_02797</name>
</gene>
<name>F2U3C8_SALR5</name>
<dbReference type="RefSeq" id="XP_004996305.1">
    <property type="nucleotide sequence ID" value="XM_004996248.1"/>
</dbReference>
<accession>F2U3C8</accession>
<reference evidence="1" key="1">
    <citation type="submission" date="2009-08" db="EMBL/GenBank/DDBJ databases">
        <title>Annotation of Salpingoeca rosetta.</title>
        <authorList>
            <consortium name="The Broad Institute Genome Sequencing Platform"/>
            <person name="Russ C."/>
            <person name="Cuomo C."/>
            <person name="Burger G."/>
            <person name="Gray M.W."/>
            <person name="Holland P.W.H."/>
            <person name="King N."/>
            <person name="Lang F.B.F."/>
            <person name="Roger A.J."/>
            <person name="Ruiz-Trillo I."/>
            <person name="Young S.K."/>
            <person name="Zeng Q."/>
            <person name="Gargeya S."/>
            <person name="Alvarado L."/>
            <person name="Berlin A."/>
            <person name="Chapman S.B."/>
            <person name="Chen Z."/>
            <person name="Freedman E."/>
            <person name="Gellesch M."/>
            <person name="Goldberg J."/>
            <person name="Griggs A."/>
            <person name="Gujja S."/>
            <person name="Heilman E."/>
            <person name="Heiman D."/>
            <person name="Howarth C."/>
            <person name="Mehta T."/>
            <person name="Neiman D."/>
            <person name="Pearson M."/>
            <person name="Roberts A."/>
            <person name="Saif S."/>
            <person name="Shea T."/>
            <person name="Shenoy N."/>
            <person name="Sisk P."/>
            <person name="Stolte C."/>
            <person name="Sykes S."/>
            <person name="White J."/>
            <person name="Yandava C."/>
            <person name="Haas B."/>
            <person name="Nusbaum C."/>
            <person name="Birren B."/>
        </authorList>
    </citation>
    <scope>NUCLEOTIDE SEQUENCE [LARGE SCALE GENOMIC DNA]</scope>
    <source>
        <strain evidence="1">ATCC 50818</strain>
    </source>
</reference>
<dbReference type="AlphaFoldDB" id="F2U3C8"/>
<dbReference type="GeneID" id="16076891"/>
<dbReference type="Proteomes" id="UP000007799">
    <property type="component" value="Unassembled WGS sequence"/>
</dbReference>
<evidence type="ECO:0000313" key="2">
    <source>
        <dbReference type="Proteomes" id="UP000007799"/>
    </source>
</evidence>
<dbReference type="InParanoid" id="F2U3C8"/>
<keyword evidence="2" id="KW-1185">Reference proteome</keyword>
<dbReference type="EMBL" id="GL832960">
    <property type="protein sequence ID" value="EGD82122.1"/>
    <property type="molecule type" value="Genomic_DNA"/>
</dbReference>
<dbReference type="KEGG" id="sre:PTSG_02797"/>
<proteinExistence type="predicted"/>